<evidence type="ECO:0000313" key="3">
    <source>
        <dbReference type="Proteomes" id="UP000620124"/>
    </source>
</evidence>
<evidence type="ECO:0000313" key="2">
    <source>
        <dbReference type="EMBL" id="KAF7355984.1"/>
    </source>
</evidence>
<proteinExistence type="predicted"/>
<dbReference type="OrthoDB" id="3032844at2759"/>
<feature type="transmembrane region" description="Helical" evidence="1">
    <location>
        <begin position="290"/>
        <end position="313"/>
    </location>
</feature>
<gene>
    <name evidence="2" type="ORF">MVEN_00927800</name>
</gene>
<name>A0A8H6YCU8_9AGAR</name>
<keyword evidence="1" id="KW-1133">Transmembrane helix</keyword>
<reference evidence="2" key="1">
    <citation type="submission" date="2020-05" db="EMBL/GenBank/DDBJ databases">
        <title>Mycena genomes resolve the evolution of fungal bioluminescence.</title>
        <authorList>
            <person name="Tsai I.J."/>
        </authorList>
    </citation>
    <scope>NUCLEOTIDE SEQUENCE</scope>
    <source>
        <strain evidence="2">CCC161011</strain>
    </source>
</reference>
<keyword evidence="3" id="KW-1185">Reference proteome</keyword>
<feature type="transmembrane region" description="Helical" evidence="1">
    <location>
        <begin position="79"/>
        <end position="100"/>
    </location>
</feature>
<evidence type="ECO:0000256" key="1">
    <source>
        <dbReference type="SAM" id="Phobius"/>
    </source>
</evidence>
<keyword evidence="1" id="KW-0472">Membrane</keyword>
<feature type="transmembrane region" description="Helical" evidence="1">
    <location>
        <begin position="255"/>
        <end position="284"/>
    </location>
</feature>
<protein>
    <submittedName>
        <fullName evidence="2">Uncharacterized protein</fullName>
    </submittedName>
</protein>
<comment type="caution">
    <text evidence="2">The sequence shown here is derived from an EMBL/GenBank/DDBJ whole genome shotgun (WGS) entry which is preliminary data.</text>
</comment>
<dbReference type="AlphaFoldDB" id="A0A8H6YCU8"/>
<dbReference type="Proteomes" id="UP000620124">
    <property type="component" value="Unassembled WGS sequence"/>
</dbReference>
<organism evidence="2 3">
    <name type="scientific">Mycena venus</name>
    <dbReference type="NCBI Taxonomy" id="2733690"/>
    <lineage>
        <taxon>Eukaryota</taxon>
        <taxon>Fungi</taxon>
        <taxon>Dikarya</taxon>
        <taxon>Basidiomycota</taxon>
        <taxon>Agaricomycotina</taxon>
        <taxon>Agaricomycetes</taxon>
        <taxon>Agaricomycetidae</taxon>
        <taxon>Agaricales</taxon>
        <taxon>Marasmiineae</taxon>
        <taxon>Mycenaceae</taxon>
        <taxon>Mycena</taxon>
    </lineage>
</organism>
<feature type="transmembrane region" description="Helical" evidence="1">
    <location>
        <begin position="207"/>
        <end position="228"/>
    </location>
</feature>
<keyword evidence="1" id="KW-0812">Transmembrane</keyword>
<sequence>MVNDVQLPPKTFISCPSATFTSLPPPPIFRNPTVAHNMSIAQTLSLGIQDVFALLPIFGTDQCERHIGEALESGFLDAAAAPLSILGCLGIVKAAIGILINSIDPIRNRPPYIFGQWWRKAEFKLLGSAASMIEMVDEYQYRAEANLDKFLLSFSQHSIDDSPMNIRVDKLFQWNVQMVVTTTLLSAVSGSPYVGILHDQGATFANWIYPVIRVVGSSMCAVVAQFVLQLRIKGILKKSTRKGPKTCIQRLGDRILLSVCHVLLVLGICATVVGYAGCFIIVQHSSTRDTLLWGILEGVLALLRFIIWSYGAYAKWDNIAPLKLQGKFKLLPMTTTALKYNSQIVKTHQPFKSMRDQTFLPKMGIEVEHPHPKHLRGMEDQSAPCFAARIYYTTALADPDNQAVLHLLTTIVDRQTDPATVVVGREIEPATVVVHSSSTEQVTMYSASVTRMDADDVVETRLGKELDQYSPVFNKDASKRIINTSKMFIKQLSPGKEFEYIQMSWAGVIVMKNKD</sequence>
<feature type="transmembrane region" description="Helical" evidence="1">
    <location>
        <begin position="174"/>
        <end position="195"/>
    </location>
</feature>
<dbReference type="EMBL" id="JACAZI010000007">
    <property type="protein sequence ID" value="KAF7355984.1"/>
    <property type="molecule type" value="Genomic_DNA"/>
</dbReference>
<accession>A0A8H6YCU8</accession>